<dbReference type="GO" id="GO:0016747">
    <property type="term" value="F:acyltransferase activity, transferring groups other than amino-acyl groups"/>
    <property type="evidence" value="ECO:0007669"/>
    <property type="project" value="InterPro"/>
</dbReference>
<reference evidence="2" key="1">
    <citation type="submission" date="2019-10" db="EMBL/GenBank/DDBJ databases">
        <authorList>
            <consortium name="DOE Joint Genome Institute"/>
            <person name="Kuo A."/>
            <person name="Miyauchi S."/>
            <person name="Kiss E."/>
            <person name="Drula E."/>
            <person name="Kohler A."/>
            <person name="Sanchez-Garcia M."/>
            <person name="Andreopoulos B."/>
            <person name="Barry K.W."/>
            <person name="Bonito G."/>
            <person name="Buee M."/>
            <person name="Carver A."/>
            <person name="Chen C."/>
            <person name="Cichocki N."/>
            <person name="Clum A."/>
            <person name="Culley D."/>
            <person name="Crous P.W."/>
            <person name="Fauchery L."/>
            <person name="Girlanda M."/>
            <person name="Hayes R."/>
            <person name="Keri Z."/>
            <person name="LaButti K."/>
            <person name="Lipzen A."/>
            <person name="Lombard V."/>
            <person name="Magnuson J."/>
            <person name="Maillard F."/>
            <person name="Morin E."/>
            <person name="Murat C."/>
            <person name="Nolan M."/>
            <person name="Ohm R."/>
            <person name="Pangilinan J."/>
            <person name="Pereira M."/>
            <person name="Perotto S."/>
            <person name="Peter M."/>
            <person name="Riley R."/>
            <person name="Sitrit Y."/>
            <person name="Stielow B."/>
            <person name="Szollosi G."/>
            <person name="Zifcakova L."/>
            <person name="Stursova M."/>
            <person name="Spatafora J.W."/>
            <person name="Tedersoo L."/>
            <person name="Vaario L.-M."/>
            <person name="Yamada A."/>
            <person name="Yan M."/>
            <person name="Wang P."/>
            <person name="Xu J."/>
            <person name="Bruns T."/>
            <person name="Baldrian P."/>
            <person name="Vilgalys R."/>
            <person name="Henrissat B."/>
            <person name="Grigoriev I.V."/>
            <person name="Hibbett D."/>
            <person name="Nagy L.G."/>
            <person name="Martin F.M."/>
        </authorList>
    </citation>
    <scope>NUCLEOTIDE SEQUENCE</scope>
    <source>
        <strain evidence="2">BED1</strain>
    </source>
</reference>
<dbReference type="InterPro" id="IPR016181">
    <property type="entry name" value="Acyl_CoA_acyltransferase"/>
</dbReference>
<feature type="non-terminal residue" evidence="2">
    <location>
        <position position="105"/>
    </location>
</feature>
<dbReference type="EMBL" id="WHUW01000011">
    <property type="protein sequence ID" value="KAF8440891.1"/>
    <property type="molecule type" value="Genomic_DNA"/>
</dbReference>
<dbReference type="Pfam" id="PF13302">
    <property type="entry name" value="Acetyltransf_3"/>
    <property type="match status" value="1"/>
</dbReference>
<feature type="domain" description="N-acetyltransferase" evidence="1">
    <location>
        <begin position="3"/>
        <end position="72"/>
    </location>
</feature>
<accession>A0AAD4BVK1</accession>
<reference evidence="2" key="2">
    <citation type="journal article" date="2020" name="Nat. Commun.">
        <title>Large-scale genome sequencing of mycorrhizal fungi provides insights into the early evolution of symbiotic traits.</title>
        <authorList>
            <person name="Miyauchi S."/>
            <person name="Kiss E."/>
            <person name="Kuo A."/>
            <person name="Drula E."/>
            <person name="Kohler A."/>
            <person name="Sanchez-Garcia M."/>
            <person name="Morin E."/>
            <person name="Andreopoulos B."/>
            <person name="Barry K.W."/>
            <person name="Bonito G."/>
            <person name="Buee M."/>
            <person name="Carver A."/>
            <person name="Chen C."/>
            <person name="Cichocki N."/>
            <person name="Clum A."/>
            <person name="Culley D."/>
            <person name="Crous P.W."/>
            <person name="Fauchery L."/>
            <person name="Girlanda M."/>
            <person name="Hayes R.D."/>
            <person name="Keri Z."/>
            <person name="LaButti K."/>
            <person name="Lipzen A."/>
            <person name="Lombard V."/>
            <person name="Magnuson J."/>
            <person name="Maillard F."/>
            <person name="Murat C."/>
            <person name="Nolan M."/>
            <person name="Ohm R.A."/>
            <person name="Pangilinan J."/>
            <person name="Pereira M.F."/>
            <person name="Perotto S."/>
            <person name="Peter M."/>
            <person name="Pfister S."/>
            <person name="Riley R."/>
            <person name="Sitrit Y."/>
            <person name="Stielow J.B."/>
            <person name="Szollosi G."/>
            <person name="Zifcakova L."/>
            <person name="Stursova M."/>
            <person name="Spatafora J.W."/>
            <person name="Tedersoo L."/>
            <person name="Vaario L.M."/>
            <person name="Yamada A."/>
            <person name="Yan M."/>
            <person name="Wang P."/>
            <person name="Xu J."/>
            <person name="Bruns T."/>
            <person name="Baldrian P."/>
            <person name="Vilgalys R."/>
            <person name="Dunand C."/>
            <person name="Henrissat B."/>
            <person name="Grigoriev I.V."/>
            <person name="Hibbett D."/>
            <person name="Nagy L.G."/>
            <person name="Martin F.M."/>
        </authorList>
    </citation>
    <scope>NUCLEOTIDE SEQUENCE</scope>
    <source>
        <strain evidence="2">BED1</strain>
    </source>
</reference>
<dbReference type="Gene3D" id="3.40.630.30">
    <property type="match status" value="1"/>
</dbReference>
<evidence type="ECO:0000313" key="3">
    <source>
        <dbReference type="Proteomes" id="UP001194468"/>
    </source>
</evidence>
<keyword evidence="3" id="KW-1185">Reference proteome</keyword>
<evidence type="ECO:0000313" key="2">
    <source>
        <dbReference type="EMBL" id="KAF8440891.1"/>
    </source>
</evidence>
<protein>
    <submittedName>
        <fullName evidence="2">Acyl-CoA N-acyltransferase</fullName>
    </submittedName>
</protein>
<name>A0AAD4BVK1_BOLED</name>
<dbReference type="SUPFAM" id="SSF55729">
    <property type="entry name" value="Acyl-CoA N-acyltransferases (Nat)"/>
    <property type="match status" value="1"/>
</dbReference>
<comment type="caution">
    <text evidence="2">The sequence shown here is derived from an EMBL/GenBank/DDBJ whole genome shotgun (WGS) entry which is preliminary data.</text>
</comment>
<dbReference type="Proteomes" id="UP001194468">
    <property type="component" value="Unassembled WGS sequence"/>
</dbReference>
<dbReference type="AlphaFoldDB" id="A0AAD4BVK1"/>
<organism evidence="2 3">
    <name type="scientific">Boletus edulis BED1</name>
    <dbReference type="NCBI Taxonomy" id="1328754"/>
    <lineage>
        <taxon>Eukaryota</taxon>
        <taxon>Fungi</taxon>
        <taxon>Dikarya</taxon>
        <taxon>Basidiomycota</taxon>
        <taxon>Agaricomycotina</taxon>
        <taxon>Agaricomycetes</taxon>
        <taxon>Agaricomycetidae</taxon>
        <taxon>Boletales</taxon>
        <taxon>Boletineae</taxon>
        <taxon>Boletaceae</taxon>
        <taxon>Boletoideae</taxon>
        <taxon>Boletus</taxon>
    </lineage>
</organism>
<sequence length="105" mass="12006">RPRSTGELIGQVVLHAPERKNRDGTYGVCLLPAFWNHGYGSEVTALVVNYVFRWIGLQRLSLSVFASNERAVAPTLWVRGFVIDIEGRKRASVWSNDRWEDVLFM</sequence>
<proteinExistence type="predicted"/>
<evidence type="ECO:0000259" key="1">
    <source>
        <dbReference type="Pfam" id="PF13302"/>
    </source>
</evidence>
<dbReference type="InterPro" id="IPR000182">
    <property type="entry name" value="GNAT_dom"/>
</dbReference>
<feature type="non-terminal residue" evidence="2">
    <location>
        <position position="1"/>
    </location>
</feature>
<gene>
    <name evidence="2" type="ORF">L210DRAFT_806339</name>
</gene>